<evidence type="ECO:0000313" key="1">
    <source>
        <dbReference type="EMBL" id="RDI63803.1"/>
    </source>
</evidence>
<dbReference type="RefSeq" id="WP_068009333.1">
    <property type="nucleotide sequence ID" value="NZ_QQBC01000009.1"/>
</dbReference>
<accession>A0A370HZ72</accession>
<evidence type="ECO:0000313" key="2">
    <source>
        <dbReference type="Proteomes" id="UP000254869"/>
    </source>
</evidence>
<dbReference type="SUPFAM" id="SSF52777">
    <property type="entry name" value="CoA-dependent acyltransferases"/>
    <property type="match status" value="1"/>
</dbReference>
<dbReference type="EMBL" id="QQBC01000009">
    <property type="protein sequence ID" value="RDI63803.1"/>
    <property type="molecule type" value="Genomic_DNA"/>
</dbReference>
<dbReference type="Proteomes" id="UP000254869">
    <property type="component" value="Unassembled WGS sequence"/>
</dbReference>
<dbReference type="InterPro" id="IPR023213">
    <property type="entry name" value="CAT-like_dom_sf"/>
</dbReference>
<sequence>MELRSTGIVTSAPWHADTVPVDMVAFALRFTGYLYAVGLRDAFADLIARHEPLRTIDPDGAYLVLSPDTAPVPDLVPVVISRAESAGAVEEFVAREVEPATTAPVRARSFRITGDLDAVPEHLLVIVTTPHAIDRISPARLSRDLMTAYAARRRNRAPRWDHPRPHHQLHVHELQHVQLMEHTAVEARAELPTPA</sequence>
<dbReference type="Gene3D" id="3.30.559.10">
    <property type="entry name" value="Chloramphenicol acetyltransferase-like domain"/>
    <property type="match status" value="1"/>
</dbReference>
<keyword evidence="2" id="KW-1185">Reference proteome</keyword>
<organism evidence="1 2">
    <name type="scientific">Nocardia pseudobrasiliensis</name>
    <dbReference type="NCBI Taxonomy" id="45979"/>
    <lineage>
        <taxon>Bacteria</taxon>
        <taxon>Bacillati</taxon>
        <taxon>Actinomycetota</taxon>
        <taxon>Actinomycetes</taxon>
        <taxon>Mycobacteriales</taxon>
        <taxon>Nocardiaceae</taxon>
        <taxon>Nocardia</taxon>
    </lineage>
</organism>
<dbReference type="STRING" id="1210086.GCA_001613105_07857"/>
<proteinExistence type="predicted"/>
<name>A0A370HZ72_9NOCA</name>
<gene>
    <name evidence="1" type="ORF">DFR76_109143</name>
</gene>
<protein>
    <recommendedName>
        <fullName evidence="3">Condensation domain-containing protein</fullName>
    </recommendedName>
</protein>
<evidence type="ECO:0008006" key="3">
    <source>
        <dbReference type="Google" id="ProtNLM"/>
    </source>
</evidence>
<reference evidence="1 2" key="1">
    <citation type="submission" date="2018-07" db="EMBL/GenBank/DDBJ databases">
        <title>Genomic Encyclopedia of Type Strains, Phase IV (KMG-IV): sequencing the most valuable type-strain genomes for metagenomic binning, comparative biology and taxonomic classification.</title>
        <authorList>
            <person name="Goeker M."/>
        </authorList>
    </citation>
    <scope>NUCLEOTIDE SEQUENCE [LARGE SCALE GENOMIC DNA]</scope>
    <source>
        <strain evidence="1 2">DSM 44290</strain>
    </source>
</reference>
<comment type="caution">
    <text evidence="1">The sequence shown here is derived from an EMBL/GenBank/DDBJ whole genome shotgun (WGS) entry which is preliminary data.</text>
</comment>
<dbReference type="AlphaFoldDB" id="A0A370HZ72"/>